<feature type="transmembrane region" description="Helical" evidence="1">
    <location>
        <begin position="12"/>
        <end position="32"/>
    </location>
</feature>
<dbReference type="Gene3D" id="3.30.70.1320">
    <property type="entry name" value="Multidrug efflux transporter AcrB pore domain like"/>
    <property type="match status" value="1"/>
</dbReference>
<feature type="transmembrane region" description="Helical" evidence="1">
    <location>
        <begin position="962"/>
        <end position="982"/>
    </location>
</feature>
<dbReference type="PANTHER" id="PTHR32063:SF18">
    <property type="entry name" value="CATION EFFLUX SYSTEM PROTEIN"/>
    <property type="match status" value="1"/>
</dbReference>
<feature type="transmembrane region" description="Helical" evidence="1">
    <location>
        <begin position="361"/>
        <end position="382"/>
    </location>
</feature>
<reference evidence="2 3" key="1">
    <citation type="submission" date="2012-09" db="EMBL/GenBank/DDBJ databases">
        <title>Genome Sequence of alkane-degrading Bacterium Alcanivorax jadensis T9.</title>
        <authorList>
            <person name="Lai Q."/>
            <person name="Shao Z."/>
        </authorList>
    </citation>
    <scope>NUCLEOTIDE SEQUENCE [LARGE SCALE GENOMIC DNA]</scope>
    <source>
        <strain evidence="2 3">T9</strain>
    </source>
</reference>
<evidence type="ECO:0000313" key="2">
    <source>
        <dbReference type="EMBL" id="KGD61997.1"/>
    </source>
</evidence>
<dbReference type="InterPro" id="IPR027463">
    <property type="entry name" value="AcrB_DN_DC_subdom"/>
</dbReference>
<feature type="transmembrane region" description="Helical" evidence="1">
    <location>
        <begin position="433"/>
        <end position="452"/>
    </location>
</feature>
<dbReference type="EMBL" id="ARXU01000003">
    <property type="protein sequence ID" value="KGD61997.1"/>
    <property type="molecule type" value="Genomic_DNA"/>
</dbReference>
<protein>
    <submittedName>
        <fullName evidence="2">AcrB/AcrD/AcrF family transporter</fullName>
    </submittedName>
</protein>
<keyword evidence="1" id="KW-1133">Transmembrane helix</keyword>
<dbReference type="SUPFAM" id="SSF82693">
    <property type="entry name" value="Multidrug efflux transporter AcrB pore domain, PN1, PN2, PC1 and PC2 subdomains"/>
    <property type="match status" value="2"/>
</dbReference>
<feature type="transmembrane region" description="Helical" evidence="1">
    <location>
        <begin position="914"/>
        <end position="935"/>
    </location>
</feature>
<gene>
    <name evidence="2" type="ORF">T9A_01206</name>
</gene>
<feature type="transmembrane region" description="Helical" evidence="1">
    <location>
        <begin position="988"/>
        <end position="1011"/>
    </location>
</feature>
<organism evidence="2 3">
    <name type="scientific">Alcanivorax jadensis T9</name>
    <dbReference type="NCBI Taxonomy" id="1177181"/>
    <lineage>
        <taxon>Bacteria</taxon>
        <taxon>Pseudomonadati</taxon>
        <taxon>Pseudomonadota</taxon>
        <taxon>Gammaproteobacteria</taxon>
        <taxon>Oceanospirillales</taxon>
        <taxon>Alcanivoracaceae</taxon>
        <taxon>Alcanivorax</taxon>
    </lineage>
</organism>
<comment type="caution">
    <text evidence="2">The sequence shown here is derived from an EMBL/GenBank/DDBJ whole genome shotgun (WGS) entry which is preliminary data.</text>
</comment>
<dbReference type="SUPFAM" id="SSF82866">
    <property type="entry name" value="Multidrug efflux transporter AcrB transmembrane domain"/>
    <property type="match status" value="2"/>
</dbReference>
<dbReference type="InterPro" id="IPR001036">
    <property type="entry name" value="Acrflvin-R"/>
</dbReference>
<dbReference type="SUPFAM" id="SSF82714">
    <property type="entry name" value="Multidrug efflux transporter AcrB TolC docking domain, DN and DC subdomains"/>
    <property type="match status" value="2"/>
</dbReference>
<dbReference type="PANTHER" id="PTHR32063">
    <property type="match status" value="1"/>
</dbReference>
<feature type="transmembrane region" description="Helical" evidence="1">
    <location>
        <begin position="464"/>
        <end position="487"/>
    </location>
</feature>
<accession>A0ABR4WFY6</accession>
<dbReference type="Gene3D" id="1.20.1640.10">
    <property type="entry name" value="Multidrug efflux transporter AcrB transmembrane domain"/>
    <property type="match status" value="2"/>
</dbReference>
<sequence>MNIAAYSIRHRVVSWLFTLILLVGGIVSFSRLGQLEDPEFTIKTAMVITSYPGASPRQVEEEVTLPVEMAIQNLPYVDYVTSISSNGLSQVQVEMKPTYRASQLKQIWDELRHKLTDLQPELPPGVGTIQVLDDFGDVYGILMAITGDGYRYREMQDYADYLTRELVLVKGVGKVVVGGQRQEQVLVELSRTRLASLGISPERIFSLLQTQNTVSPAGKVRVGDEYIRIYPTGEFPTVQDMGDLLISDPGADELVYLRDVATIERGYAEVPDHLYRFNGDAALTLGISFSKGVNVVEVGARVQQRLAELEYQRPAGMELATVYNQPQEVDSSVGAFLLNLGEAIAIVIAVLLVFMGVRSGLLMGGVLLLTILGTFIVMKVLAIDLQRISLGALIIALGMLVDNAIVVTEGILVGMKRGMSKLEAAVDIVRQTIWPLLGATVIAIMAFAPIGLSEDATGEYTNTLFWVLLISLLLSWITAVTLVPFFADLFFSDKDVGGAGGEGEDPYKGKLFVIYRRLLDRAIHHRVLTLSGMGILLVVAVVGFGAVKQAFFPPSNTPMFLVDYWLPQGSDIRATREAVERLEASLLEMDEVTGVTSTIGRGAERFMLPYNPEKSYPSYAQLIVQVSAREQIDAALSATRQLIGEEHLQAFAKVKRLMIGPSPPASIEARFSGPNPQTLRELGLKAQAIMRDDGGLESIRHDWRQQEKVIRPQFQEAQARRAGISREDLDNTLALNFSGRNVGLYRDGSQLLPIIARPPEDERLSADNLNDVQVWSPVYATYIPITQVVSDFRTEWENALILRRDRKRTLTVQAEPDVLGDETADQVLRRIRPAIAELPLPPGYSLEWGGEYKASKDAQTAVFGSLPMGYLFMFIITMLLFDSLRQPLVIWATVPLAIIGVTLGLLLLNAPFGFMALLGFLSLSGMLVKNGIVLVEQIKLEMETLEPFEAVMIASISRVRPVCMAAVTTILGMIPLLFDAFFESMAVVIMFGLGFATILTLIVVPVLYTLAYGIKPGREEHG</sequence>
<dbReference type="Gene3D" id="3.30.2090.10">
    <property type="entry name" value="Multidrug efflux transporter AcrB TolC docking domain, DN and DC subdomains"/>
    <property type="match status" value="2"/>
</dbReference>
<feature type="transmembrane region" description="Helical" evidence="1">
    <location>
        <begin position="527"/>
        <end position="547"/>
    </location>
</feature>
<keyword evidence="3" id="KW-1185">Reference proteome</keyword>
<dbReference type="Gene3D" id="3.30.70.1430">
    <property type="entry name" value="Multidrug efflux transporter AcrB pore domain"/>
    <property type="match status" value="2"/>
</dbReference>
<dbReference type="PRINTS" id="PR00702">
    <property type="entry name" value="ACRIFLAVINRP"/>
</dbReference>
<feature type="transmembrane region" description="Helical" evidence="1">
    <location>
        <begin position="888"/>
        <end position="908"/>
    </location>
</feature>
<evidence type="ECO:0000313" key="3">
    <source>
        <dbReference type="Proteomes" id="UP000029443"/>
    </source>
</evidence>
<evidence type="ECO:0000256" key="1">
    <source>
        <dbReference type="SAM" id="Phobius"/>
    </source>
</evidence>
<feature type="transmembrane region" description="Helical" evidence="1">
    <location>
        <begin position="388"/>
        <end position="412"/>
    </location>
</feature>
<dbReference type="Pfam" id="PF00873">
    <property type="entry name" value="ACR_tran"/>
    <property type="match status" value="1"/>
</dbReference>
<dbReference type="Gene3D" id="3.30.70.1440">
    <property type="entry name" value="Multidrug efflux transporter AcrB pore domain"/>
    <property type="match status" value="1"/>
</dbReference>
<dbReference type="Proteomes" id="UP000029443">
    <property type="component" value="Unassembled WGS sequence"/>
</dbReference>
<dbReference type="RefSeq" id="WP_035246027.1">
    <property type="nucleotide sequence ID" value="NZ_ARXU01000003.1"/>
</dbReference>
<keyword evidence="1" id="KW-0472">Membrane</keyword>
<proteinExistence type="predicted"/>
<name>A0ABR4WFY6_9GAMM</name>
<feature type="transmembrane region" description="Helical" evidence="1">
    <location>
        <begin position="333"/>
        <end position="354"/>
    </location>
</feature>
<keyword evidence="1" id="KW-0812">Transmembrane</keyword>
<feature type="transmembrane region" description="Helical" evidence="1">
    <location>
        <begin position="861"/>
        <end position="881"/>
    </location>
</feature>